<evidence type="ECO:0000256" key="1">
    <source>
        <dbReference type="SAM" id="MobiDB-lite"/>
    </source>
</evidence>
<accession>A0AAV4AEY1</accession>
<feature type="compositionally biased region" description="Polar residues" evidence="1">
    <location>
        <begin position="44"/>
        <end position="57"/>
    </location>
</feature>
<dbReference type="AlphaFoldDB" id="A0AAV4AEY1"/>
<name>A0AAV4AEY1_9GAST</name>
<organism evidence="2 3">
    <name type="scientific">Plakobranchus ocellatus</name>
    <dbReference type="NCBI Taxonomy" id="259542"/>
    <lineage>
        <taxon>Eukaryota</taxon>
        <taxon>Metazoa</taxon>
        <taxon>Spiralia</taxon>
        <taxon>Lophotrochozoa</taxon>
        <taxon>Mollusca</taxon>
        <taxon>Gastropoda</taxon>
        <taxon>Heterobranchia</taxon>
        <taxon>Euthyneura</taxon>
        <taxon>Panpulmonata</taxon>
        <taxon>Sacoglossa</taxon>
        <taxon>Placobranchoidea</taxon>
        <taxon>Plakobranchidae</taxon>
        <taxon>Plakobranchus</taxon>
    </lineage>
</organism>
<dbReference type="Proteomes" id="UP000735302">
    <property type="component" value="Unassembled WGS sequence"/>
</dbReference>
<sequence length="72" mass="8114">MEERTYEQTANTSYYQLKKEISVESVPCVFFRAGISCLEHLSTPGLNTVRGSDSSTPGLRMREGGRAEKERK</sequence>
<feature type="region of interest" description="Disordered" evidence="1">
    <location>
        <begin position="44"/>
        <end position="72"/>
    </location>
</feature>
<feature type="compositionally biased region" description="Basic and acidic residues" evidence="1">
    <location>
        <begin position="60"/>
        <end position="72"/>
    </location>
</feature>
<evidence type="ECO:0000313" key="3">
    <source>
        <dbReference type="Proteomes" id="UP000735302"/>
    </source>
</evidence>
<gene>
    <name evidence="2" type="ORF">PoB_003245000</name>
</gene>
<protein>
    <submittedName>
        <fullName evidence="2">Uncharacterized protein</fullName>
    </submittedName>
</protein>
<proteinExistence type="predicted"/>
<evidence type="ECO:0000313" key="2">
    <source>
        <dbReference type="EMBL" id="GFO05945.1"/>
    </source>
</evidence>
<dbReference type="EMBL" id="BLXT01003756">
    <property type="protein sequence ID" value="GFO05945.1"/>
    <property type="molecule type" value="Genomic_DNA"/>
</dbReference>
<reference evidence="2 3" key="1">
    <citation type="journal article" date="2021" name="Elife">
        <title>Chloroplast acquisition without the gene transfer in kleptoplastic sea slugs, Plakobranchus ocellatus.</title>
        <authorList>
            <person name="Maeda T."/>
            <person name="Takahashi S."/>
            <person name="Yoshida T."/>
            <person name="Shimamura S."/>
            <person name="Takaki Y."/>
            <person name="Nagai Y."/>
            <person name="Toyoda A."/>
            <person name="Suzuki Y."/>
            <person name="Arimoto A."/>
            <person name="Ishii H."/>
            <person name="Satoh N."/>
            <person name="Nishiyama T."/>
            <person name="Hasebe M."/>
            <person name="Maruyama T."/>
            <person name="Minagawa J."/>
            <person name="Obokata J."/>
            <person name="Shigenobu S."/>
        </authorList>
    </citation>
    <scope>NUCLEOTIDE SEQUENCE [LARGE SCALE GENOMIC DNA]</scope>
</reference>
<keyword evidence="3" id="KW-1185">Reference proteome</keyword>
<comment type="caution">
    <text evidence="2">The sequence shown here is derived from an EMBL/GenBank/DDBJ whole genome shotgun (WGS) entry which is preliminary data.</text>
</comment>